<dbReference type="Pfam" id="PF13193">
    <property type="entry name" value="AMP-binding_C"/>
    <property type="match status" value="1"/>
</dbReference>
<keyword evidence="2" id="KW-0596">Phosphopantetheine</keyword>
<evidence type="ECO:0000256" key="2">
    <source>
        <dbReference type="ARBA" id="ARBA00022450"/>
    </source>
</evidence>
<dbReference type="RefSeq" id="WP_168740688.1">
    <property type="nucleotide sequence ID" value="NZ_JABAHZ010000005.1"/>
</dbReference>
<dbReference type="EMBL" id="JABAHZ010000005">
    <property type="protein sequence ID" value="NLR81029.1"/>
    <property type="molecule type" value="Genomic_DNA"/>
</dbReference>
<keyword evidence="6" id="KW-1185">Reference proteome</keyword>
<dbReference type="Gene3D" id="1.10.1200.10">
    <property type="entry name" value="ACP-like"/>
    <property type="match status" value="1"/>
</dbReference>
<dbReference type="PANTHER" id="PTHR45527:SF1">
    <property type="entry name" value="FATTY ACID SYNTHASE"/>
    <property type="match status" value="1"/>
</dbReference>
<gene>
    <name evidence="5" type="ORF">HGH91_20535</name>
</gene>
<dbReference type="Pfam" id="PF00975">
    <property type="entry name" value="Thioesterase"/>
    <property type="match status" value="1"/>
</dbReference>
<dbReference type="FunFam" id="2.30.38.10:FF:000001">
    <property type="entry name" value="Non-ribosomal peptide synthetase PvdI"/>
    <property type="match status" value="1"/>
</dbReference>
<dbReference type="AlphaFoldDB" id="A0A847STW2"/>
<dbReference type="SUPFAM" id="SSF56801">
    <property type="entry name" value="Acetyl-CoA synthetase-like"/>
    <property type="match status" value="1"/>
</dbReference>
<dbReference type="Gene3D" id="3.40.50.980">
    <property type="match status" value="2"/>
</dbReference>
<evidence type="ECO:0000313" key="6">
    <source>
        <dbReference type="Proteomes" id="UP000552864"/>
    </source>
</evidence>
<dbReference type="CDD" id="cd05930">
    <property type="entry name" value="A_NRPS"/>
    <property type="match status" value="1"/>
</dbReference>
<proteinExistence type="predicted"/>
<dbReference type="Proteomes" id="UP000552864">
    <property type="component" value="Unassembled WGS sequence"/>
</dbReference>
<dbReference type="Pfam" id="PF00550">
    <property type="entry name" value="PP-binding"/>
    <property type="match status" value="1"/>
</dbReference>
<dbReference type="Gene3D" id="3.40.50.1820">
    <property type="entry name" value="alpha/beta hydrolase"/>
    <property type="match status" value="1"/>
</dbReference>
<dbReference type="InterPro" id="IPR000873">
    <property type="entry name" value="AMP-dep_synth/lig_dom"/>
</dbReference>
<dbReference type="FunFam" id="3.40.50.12780:FF:000012">
    <property type="entry name" value="Non-ribosomal peptide synthetase"/>
    <property type="match status" value="1"/>
</dbReference>
<dbReference type="GO" id="GO:0043041">
    <property type="term" value="P:amino acid activation for nonribosomal peptide biosynthetic process"/>
    <property type="evidence" value="ECO:0007669"/>
    <property type="project" value="TreeGrafter"/>
</dbReference>
<dbReference type="Gene3D" id="3.30.300.30">
    <property type="match status" value="1"/>
</dbReference>
<dbReference type="SUPFAM" id="SSF47336">
    <property type="entry name" value="ACP-like"/>
    <property type="match status" value="1"/>
</dbReference>
<dbReference type="InterPro" id="IPR029058">
    <property type="entry name" value="AB_hydrolase_fold"/>
</dbReference>
<dbReference type="InterPro" id="IPR045851">
    <property type="entry name" value="AMP-bd_C_sf"/>
</dbReference>
<evidence type="ECO:0000259" key="4">
    <source>
        <dbReference type="PROSITE" id="PS50075"/>
    </source>
</evidence>
<dbReference type="FunFam" id="1.10.1200.10:FF:000005">
    <property type="entry name" value="Nonribosomal peptide synthetase 1"/>
    <property type="match status" value="1"/>
</dbReference>
<dbReference type="InterPro" id="IPR010071">
    <property type="entry name" value="AA_adenyl_dom"/>
</dbReference>
<dbReference type="InterPro" id="IPR036736">
    <property type="entry name" value="ACP-like_sf"/>
</dbReference>
<dbReference type="FunFam" id="3.40.50.980:FF:000001">
    <property type="entry name" value="Non-ribosomal peptide synthetase"/>
    <property type="match status" value="1"/>
</dbReference>
<dbReference type="GO" id="GO:0031177">
    <property type="term" value="F:phosphopantetheine binding"/>
    <property type="evidence" value="ECO:0007669"/>
    <property type="project" value="InterPro"/>
</dbReference>
<dbReference type="PANTHER" id="PTHR45527">
    <property type="entry name" value="NONRIBOSOMAL PEPTIDE SYNTHETASE"/>
    <property type="match status" value="1"/>
</dbReference>
<dbReference type="SMART" id="SM00823">
    <property type="entry name" value="PKS_PP"/>
    <property type="match status" value="1"/>
</dbReference>
<accession>A0A847STW2</accession>
<dbReference type="InterPro" id="IPR001031">
    <property type="entry name" value="Thioesterase"/>
</dbReference>
<evidence type="ECO:0000313" key="5">
    <source>
        <dbReference type="EMBL" id="NLR81029.1"/>
    </source>
</evidence>
<evidence type="ECO:0000256" key="3">
    <source>
        <dbReference type="ARBA" id="ARBA00022553"/>
    </source>
</evidence>
<dbReference type="InterPro" id="IPR025110">
    <property type="entry name" value="AMP-bd_C"/>
</dbReference>
<name>A0A847STW2_9BACT</name>
<dbReference type="PROSITE" id="PS50075">
    <property type="entry name" value="CARRIER"/>
    <property type="match status" value="1"/>
</dbReference>
<keyword evidence="3" id="KW-0597">Phosphoprotein</keyword>
<organism evidence="5 6">
    <name type="scientific">Chitinophaga eiseniae</name>
    <dbReference type="NCBI Taxonomy" id="634771"/>
    <lineage>
        <taxon>Bacteria</taxon>
        <taxon>Pseudomonadati</taxon>
        <taxon>Bacteroidota</taxon>
        <taxon>Chitinophagia</taxon>
        <taxon>Chitinophagales</taxon>
        <taxon>Chitinophagaceae</taxon>
        <taxon>Chitinophaga</taxon>
    </lineage>
</organism>
<dbReference type="GO" id="GO:0005737">
    <property type="term" value="C:cytoplasm"/>
    <property type="evidence" value="ECO:0007669"/>
    <property type="project" value="TreeGrafter"/>
</dbReference>
<dbReference type="Gene3D" id="2.30.38.10">
    <property type="entry name" value="Luciferase, Domain 3"/>
    <property type="match status" value="1"/>
</dbReference>
<feature type="domain" description="Carrier" evidence="4">
    <location>
        <begin position="731"/>
        <end position="806"/>
    </location>
</feature>
<dbReference type="SUPFAM" id="SSF53474">
    <property type="entry name" value="alpha/beta-Hydrolases"/>
    <property type="match status" value="1"/>
</dbReference>
<comment type="cofactor">
    <cofactor evidence="1">
        <name>pantetheine 4'-phosphate</name>
        <dbReference type="ChEBI" id="CHEBI:47942"/>
    </cofactor>
</comment>
<reference evidence="5 6" key="1">
    <citation type="submission" date="2020-04" db="EMBL/GenBank/DDBJ databases">
        <authorList>
            <person name="Yin C."/>
        </authorList>
    </citation>
    <scope>NUCLEOTIDE SEQUENCE [LARGE SCALE GENOMIC DNA]</scope>
    <source>
        <strain evidence="5 6">Ak56</strain>
    </source>
</reference>
<evidence type="ECO:0000256" key="1">
    <source>
        <dbReference type="ARBA" id="ARBA00001957"/>
    </source>
</evidence>
<dbReference type="NCBIfam" id="TIGR01733">
    <property type="entry name" value="AA-adenyl-dom"/>
    <property type="match status" value="1"/>
</dbReference>
<comment type="caution">
    <text evidence="5">The sequence shown here is derived from an EMBL/GenBank/DDBJ whole genome shotgun (WGS) entry which is preliminary data.</text>
</comment>
<dbReference type="Pfam" id="PF00501">
    <property type="entry name" value="AMP-binding"/>
    <property type="match status" value="1"/>
</dbReference>
<dbReference type="GO" id="GO:0044550">
    <property type="term" value="P:secondary metabolite biosynthetic process"/>
    <property type="evidence" value="ECO:0007669"/>
    <property type="project" value="TreeGrafter"/>
</dbReference>
<dbReference type="InterPro" id="IPR009081">
    <property type="entry name" value="PP-bd_ACP"/>
</dbReference>
<sequence>MRGDPLPIRKLPADALSGNGSNGMKGVPVPIKADNRLTAQLLQCSQELGTSPVNILLTVFQILLYRYSSQRDIFTVALLDDMPITLTNNLTGDQTFVQALKQATLAIDAANEPALELPADGTLSGVFVSNPSSVALTMDDVASEDRVVVMIDTHDVVLEGQLFYHDEEAGTNMVRHYKQLLTAVFNQPNQQIGALRMLTEEELQELALFNHTKAPYPTDKGLHTLLEEQASKKPANTALQMGNTTLTYEALNRQANQLARLLVAQGITPGNNVGLITTRGFNMIIAMYAILKAGAAYVPVDPDYPVDRQQYILSSSAVSLLLVDQEYPLVAAAPAIPCINISAVQLDRYDPANLRLPVDSRQLAYTIYTSGSTGKPKGVMIEHHAAVNLILWVNHRFQVGPADRLLFITSMCFDLSVYDIFGMLAAGGTVVIAGQEEVNDINQLQAMLWRYQITFWDSVPSTLDYVVKELAVMNPGYRQHTLRLVFLSGDWIPVNLPQRVKQFFPAAEVVSLGGATEATIWSNYFVVEEVPPHWKSIPYGRPITNNFFYILNEQLQPVPNGITGELYIGGVGVARGYAGEPEKTAAAFLADPFHPTTGSRMYRTGDLGRMLPDMNMEFIGRKDTQVKIRGFRVEPGEIEHVLYQQGQLESVVVLARGEEKTKMELVGYVVAKGGFDKEQTTHYLQSRLPDYMIPTQWVPLESMPLNINGKVDRKALLDMVVPRQVVVEDSPALTGEEAIMAAIWEQVLGTATIRVNDNFFELGGHSLMALQIMSRFEHATGIKLPAAILFKHPTIASLLGSIERKDTTASWQSLTPIKPGGSKMPLYLVHGEGLYTFSFKELASYLDDDQPVFGLQPWDLQKASDVEITMEDIARHYVGEILKHNPNGPYAITGYSFGGYVAVEMERQLTALGKEVKLLGIFDTDAENAFYNKSWRETLSKKIRRQFPKFLWILQSAIKAPYTTIHYQYFLLVKKLRKMGVLKEDATGEENVYGEIKVINQRYHAALKAYHLQPFDNFIYLFKAKSRINFIEDARYFGWKKYAKKGVKTFDVPGDHVTMLHQPHVRELGEILQDALNNC</sequence>
<dbReference type="Gene3D" id="3.30.559.30">
    <property type="entry name" value="Nonribosomal peptide synthetase, condensation domain"/>
    <property type="match status" value="1"/>
</dbReference>
<dbReference type="InterPro" id="IPR020806">
    <property type="entry name" value="PKS_PP-bd"/>
</dbReference>
<protein>
    <submittedName>
        <fullName evidence="5">Amino acid adenylation domain-containing protein</fullName>
    </submittedName>
</protein>
<dbReference type="SUPFAM" id="SSF52777">
    <property type="entry name" value="CoA-dependent acyltransferases"/>
    <property type="match status" value="1"/>
</dbReference>